<dbReference type="SMART" id="SM00220">
    <property type="entry name" value="S_TKc"/>
    <property type="match status" value="1"/>
</dbReference>
<dbReference type="InterPro" id="IPR011990">
    <property type="entry name" value="TPR-like_helical_dom_sf"/>
</dbReference>
<feature type="repeat" description="TPR" evidence="3">
    <location>
        <begin position="860"/>
        <end position="893"/>
    </location>
</feature>
<keyword evidence="2 4" id="KW-0067">ATP-binding</keyword>
<gene>
    <name evidence="6" type="ORF">CL6EHI_035570</name>
</gene>
<proteinExistence type="predicted"/>
<evidence type="ECO:0000259" key="5">
    <source>
        <dbReference type="PROSITE" id="PS50011"/>
    </source>
</evidence>
<organism evidence="6 7">
    <name type="scientific">Entamoeba histolytica</name>
    <dbReference type="NCBI Taxonomy" id="5759"/>
    <lineage>
        <taxon>Eukaryota</taxon>
        <taxon>Amoebozoa</taxon>
        <taxon>Evosea</taxon>
        <taxon>Archamoebae</taxon>
        <taxon>Mastigamoebida</taxon>
        <taxon>Entamoebidae</taxon>
        <taxon>Entamoeba</taxon>
    </lineage>
</organism>
<name>A0A5K1V3W3_ENTHI</name>
<dbReference type="AlphaFoldDB" id="A0A5K1V3W3"/>
<dbReference type="VEuPathDB" id="AmoebaDB:EHI7A_043160"/>
<evidence type="ECO:0000256" key="4">
    <source>
        <dbReference type="PROSITE-ProRule" id="PRU10141"/>
    </source>
</evidence>
<feature type="domain" description="Protein kinase" evidence="5">
    <location>
        <begin position="145"/>
        <end position="411"/>
    </location>
</feature>
<dbReference type="VEuPathDB" id="AmoebaDB:EHI8A_041850"/>
<dbReference type="InterPro" id="IPR008271">
    <property type="entry name" value="Ser/Thr_kinase_AS"/>
</dbReference>
<dbReference type="PROSITE" id="PS00108">
    <property type="entry name" value="PROTEIN_KINASE_ST"/>
    <property type="match status" value="1"/>
</dbReference>
<dbReference type="PROSITE" id="PS00107">
    <property type="entry name" value="PROTEIN_KINASE_ATP"/>
    <property type="match status" value="1"/>
</dbReference>
<dbReference type="VEuPathDB" id="AmoebaDB:EHI_035570"/>
<comment type="caution">
    <text evidence="6">The sequence shown here is derived from an EMBL/GenBank/DDBJ whole genome shotgun (WGS) entry which is preliminary data.</text>
</comment>
<dbReference type="SUPFAM" id="SSF81901">
    <property type="entry name" value="HCP-like"/>
    <property type="match status" value="2"/>
</dbReference>
<dbReference type="Pfam" id="PF00069">
    <property type="entry name" value="Pkinase"/>
    <property type="match status" value="1"/>
</dbReference>
<dbReference type="PROSITE" id="PS50011">
    <property type="entry name" value="PROTEIN_KINASE_DOM"/>
    <property type="match status" value="1"/>
</dbReference>
<dbReference type="Gene3D" id="3.30.200.20">
    <property type="entry name" value="Phosphorylase Kinase, domain 1"/>
    <property type="match status" value="1"/>
</dbReference>
<dbReference type="InterPro" id="IPR011009">
    <property type="entry name" value="Kinase-like_dom_sf"/>
</dbReference>
<reference evidence="6 7" key="1">
    <citation type="submission" date="2016-05" db="EMBL/GenBank/DDBJ databases">
        <title>First whole genome sequencing of Entamoeba histolytica HM1:IMSS-clone-6.</title>
        <authorList>
            <person name="Mukherjee Avik.K."/>
            <person name="Izumyama S."/>
            <person name="Nakada-Tsukui K."/>
            <person name="Nozaki T."/>
        </authorList>
    </citation>
    <scope>NUCLEOTIDE SEQUENCE [LARGE SCALE GENOMIC DNA]</scope>
    <source>
        <strain evidence="6 7">HM1:IMSS clone 6</strain>
    </source>
</reference>
<dbReference type="PROSITE" id="PS50005">
    <property type="entry name" value="TPR"/>
    <property type="match status" value="1"/>
</dbReference>
<dbReference type="OMA" id="NEHENEI"/>
<feature type="binding site" evidence="4">
    <location>
        <position position="172"/>
    </location>
    <ligand>
        <name>ATP</name>
        <dbReference type="ChEBI" id="CHEBI:30616"/>
    </ligand>
</feature>
<dbReference type="SMART" id="SM00671">
    <property type="entry name" value="SEL1"/>
    <property type="match status" value="9"/>
</dbReference>
<dbReference type="VEuPathDB" id="AmoebaDB:EHI5A_013020"/>
<dbReference type="InterPro" id="IPR000719">
    <property type="entry name" value="Prot_kinase_dom"/>
</dbReference>
<dbReference type="VEuPathDB" id="AmoebaDB:KM1_072750"/>
<dbReference type="InterPro" id="IPR019734">
    <property type="entry name" value="TPR_rpt"/>
</dbReference>
<dbReference type="GO" id="GO:0004672">
    <property type="term" value="F:protein kinase activity"/>
    <property type="evidence" value="ECO:0007669"/>
    <property type="project" value="InterPro"/>
</dbReference>
<protein>
    <submittedName>
        <fullName evidence="6">Protein kinase putative</fullName>
    </submittedName>
</protein>
<dbReference type="Gene3D" id="1.25.40.10">
    <property type="entry name" value="Tetratricopeptide repeat domain"/>
    <property type="match status" value="3"/>
</dbReference>
<keyword evidence="3" id="KW-0802">TPR repeat</keyword>
<dbReference type="InterPro" id="IPR053215">
    <property type="entry name" value="TKL_Ser/Thr_kinase"/>
</dbReference>
<keyword evidence="6" id="KW-0418">Kinase</keyword>
<dbReference type="Pfam" id="PF08238">
    <property type="entry name" value="Sel1"/>
    <property type="match status" value="7"/>
</dbReference>
<keyword evidence="1 4" id="KW-0547">Nucleotide-binding</keyword>
<dbReference type="Proteomes" id="UP000078387">
    <property type="component" value="Unassembled WGS sequence"/>
</dbReference>
<keyword evidence="6" id="KW-0808">Transferase</keyword>
<dbReference type="SUPFAM" id="SSF56112">
    <property type="entry name" value="Protein kinase-like (PK-like)"/>
    <property type="match status" value="1"/>
</dbReference>
<accession>A0A5K1V3W3</accession>
<evidence type="ECO:0000313" key="7">
    <source>
        <dbReference type="Proteomes" id="UP000078387"/>
    </source>
</evidence>
<dbReference type="EMBL" id="BDEQ01000001">
    <property type="protein sequence ID" value="GAT93645.1"/>
    <property type="molecule type" value="Genomic_DNA"/>
</dbReference>
<evidence type="ECO:0000256" key="3">
    <source>
        <dbReference type="PROSITE-ProRule" id="PRU00339"/>
    </source>
</evidence>
<dbReference type="PANTHER" id="PTHR45756:SF1">
    <property type="entry name" value="PROTEIN KINASE DOMAIN CONTAINING PROTEIN"/>
    <property type="match status" value="1"/>
</dbReference>
<evidence type="ECO:0000313" key="6">
    <source>
        <dbReference type="EMBL" id="GAT93645.1"/>
    </source>
</evidence>
<evidence type="ECO:0000256" key="2">
    <source>
        <dbReference type="ARBA" id="ARBA00022840"/>
    </source>
</evidence>
<dbReference type="Gene3D" id="1.10.510.10">
    <property type="entry name" value="Transferase(Phosphotransferase) domain 1"/>
    <property type="match status" value="1"/>
</dbReference>
<dbReference type="InterPro" id="IPR006597">
    <property type="entry name" value="Sel1-like"/>
</dbReference>
<dbReference type="PANTHER" id="PTHR45756">
    <property type="entry name" value="PALMITOYLTRANSFERASE"/>
    <property type="match status" value="1"/>
</dbReference>
<dbReference type="GO" id="GO:0005524">
    <property type="term" value="F:ATP binding"/>
    <property type="evidence" value="ECO:0007669"/>
    <property type="project" value="UniProtKB-UniRule"/>
</dbReference>
<dbReference type="InterPro" id="IPR017441">
    <property type="entry name" value="Protein_kinase_ATP_BS"/>
</dbReference>
<evidence type="ECO:0000256" key="1">
    <source>
        <dbReference type="ARBA" id="ARBA00022741"/>
    </source>
</evidence>
<sequence length="1038" mass="119463">MNSQDFDFNEFEEDSVEEKKDDYIIIDGKELNSNEKTVVIKNEKQLIVMKETIIVSKYINKTQSSQVITVSNIQNEMYSIEFHPRKLLLQPNEIKELTICVKPFCSCYIDCSVFIFLNLTQWKSYDFKFTSEPSLWINPQFIQGLDSKKELGRGSFGIVFEGVYNSMKCAIKRINGSLDLIEKELQIITSLRNPFLIQCYGMVYYSATVHIIMELAPCGSFDKCLKEMNYEIKMKVLIDVLKGIQFLHRNNIIHRDIKPANVVLFNTKKVVDINAKLTDFGSSTLKDESHMTGGVGTISYMAPEVMKMEMYGFECDIYSFGMMLYEVISQRELFSGMKSYEIKQFILEGKRPKQTTVISSRIYSIIEGCWSQDPKNRWGCEELIEKIQKIRSGTNEMMVSPIPKIEKHGYILEGTQYIQLNQSTLSFTIRNTYYNGNDGKSWYFKGKEMKKIGRRKEALEAFKKGGKNLWCKKELSKIYIEENMYKEAIDLLIECLYENDYESEELLLDLMDNSIRLNDEQINKYLEYLTINGNKDAMFELAKRSIYLQPTNLLKSERLLRQLVNEQYPGSEVQLGLLLFMIQEDSESNKIALELFNKASICGDVYGINNSGVFYSLGYGTSKQINKALQLFNIASGQGSGIAENNKGMILFSGNEYENEVRDCVEAVQCFIRSSEKGCKEGMFNASVCYFNGDGVEKDDYKAIEYLKKSAELGYAEAECLLASCYKYGTGVKMSNELYVQWTLQAANNGSSIAMFNVGCWYYLGENFKVNKKEAVKWYYKSAKEGCGKAMCNLGRCYFDGEGVECNKKKAFKWFKRSAKKGIVSGQFNCSNCYYYGDGTQRNIDKAMYWSKLASINGHARAFIIYGKCLLYYYQFEEARSVFEEALSLNIKESYWYLGLLYEYGAGVIQNSKLAFKYYQNGSSELNCCKEKIALTLFHKEKKLHYLKDIKKRSSLVDQIIGKELIDGPIDFCPSEGTFLLFQAAKCGNENAFNYLLQTTEMKDDKVVEILNELYYNCLNNEQPSQYVLEDVNYNELL</sequence>